<organism evidence="16 17">
    <name type="scientific">Macleaya cordata</name>
    <name type="common">Five-seeded plume-poppy</name>
    <name type="synonym">Bocconia cordata</name>
    <dbReference type="NCBI Taxonomy" id="56857"/>
    <lineage>
        <taxon>Eukaryota</taxon>
        <taxon>Viridiplantae</taxon>
        <taxon>Streptophyta</taxon>
        <taxon>Embryophyta</taxon>
        <taxon>Tracheophyta</taxon>
        <taxon>Spermatophyta</taxon>
        <taxon>Magnoliopsida</taxon>
        <taxon>Ranunculales</taxon>
        <taxon>Papaveraceae</taxon>
        <taxon>Papaveroideae</taxon>
        <taxon>Macleaya</taxon>
    </lineage>
</organism>
<evidence type="ECO:0000256" key="5">
    <source>
        <dbReference type="ARBA" id="ARBA00022679"/>
    </source>
</evidence>
<dbReference type="SMART" id="SM00562">
    <property type="entry name" value="NDK"/>
    <property type="match status" value="1"/>
</dbReference>
<dbReference type="PANTHER" id="PTHR46161">
    <property type="entry name" value="NUCLEOSIDE DIPHOSPHATE KINASE"/>
    <property type="match status" value="1"/>
</dbReference>
<dbReference type="PRINTS" id="PR01243">
    <property type="entry name" value="NUCDPKINASE"/>
</dbReference>
<dbReference type="InterPro" id="IPR023005">
    <property type="entry name" value="Nucleoside_diP_kinase_AS"/>
</dbReference>
<dbReference type="AlphaFoldDB" id="A0A200QCZ8"/>
<evidence type="ECO:0000256" key="13">
    <source>
        <dbReference type="RuleBase" id="RU004011"/>
    </source>
</evidence>
<evidence type="ECO:0000256" key="12">
    <source>
        <dbReference type="PROSITE-ProRule" id="PRU00706"/>
    </source>
</evidence>
<evidence type="ECO:0000256" key="7">
    <source>
        <dbReference type="ARBA" id="ARBA00022741"/>
    </source>
</evidence>
<gene>
    <name evidence="16" type="ORF">BVC80_209g49</name>
</gene>
<evidence type="ECO:0000256" key="9">
    <source>
        <dbReference type="ARBA" id="ARBA00022840"/>
    </source>
</evidence>
<evidence type="ECO:0000256" key="4">
    <source>
        <dbReference type="ARBA" id="ARBA00022490"/>
    </source>
</evidence>
<dbReference type="GO" id="GO:0005524">
    <property type="term" value="F:ATP binding"/>
    <property type="evidence" value="ECO:0007669"/>
    <property type="project" value="UniProtKB-KW"/>
</dbReference>
<evidence type="ECO:0000259" key="15">
    <source>
        <dbReference type="SMART" id="SM00562"/>
    </source>
</evidence>
<reference evidence="16 17" key="1">
    <citation type="journal article" date="2017" name="Mol. Plant">
        <title>The Genome of Medicinal Plant Macleaya cordata Provides New Insights into Benzylisoquinoline Alkaloids Metabolism.</title>
        <authorList>
            <person name="Liu X."/>
            <person name="Liu Y."/>
            <person name="Huang P."/>
            <person name="Ma Y."/>
            <person name="Qing Z."/>
            <person name="Tang Q."/>
            <person name="Cao H."/>
            <person name="Cheng P."/>
            <person name="Zheng Y."/>
            <person name="Yuan Z."/>
            <person name="Zhou Y."/>
            <person name="Liu J."/>
            <person name="Tang Z."/>
            <person name="Zhuo Y."/>
            <person name="Zhang Y."/>
            <person name="Yu L."/>
            <person name="Huang J."/>
            <person name="Yang P."/>
            <person name="Peng Q."/>
            <person name="Zhang J."/>
            <person name="Jiang W."/>
            <person name="Zhang Z."/>
            <person name="Lin K."/>
            <person name="Ro D.K."/>
            <person name="Chen X."/>
            <person name="Xiong X."/>
            <person name="Shang Y."/>
            <person name="Huang S."/>
            <person name="Zeng J."/>
        </authorList>
    </citation>
    <scope>NUCLEOTIDE SEQUENCE [LARGE SCALE GENOMIC DNA]</scope>
    <source>
        <strain evidence="17">cv. BLH2017</strain>
        <tissue evidence="16">Root</tissue>
    </source>
</reference>
<keyword evidence="17" id="KW-1185">Reference proteome</keyword>
<evidence type="ECO:0000256" key="1">
    <source>
        <dbReference type="ARBA" id="ARBA00000082"/>
    </source>
</evidence>
<dbReference type="EMBL" id="MVGT01002328">
    <property type="protein sequence ID" value="OVA08325.1"/>
    <property type="molecule type" value="Genomic_DNA"/>
</dbReference>
<feature type="binding site" evidence="12">
    <location>
        <position position="140"/>
    </location>
    <ligand>
        <name>ATP</name>
        <dbReference type="ChEBI" id="CHEBI:30616"/>
    </ligand>
</feature>
<comment type="catalytic activity">
    <reaction evidence="2">
        <text>a ribonucleoside 5'-diphosphate + ATP = a ribonucleoside 5'-triphosphate + ADP</text>
        <dbReference type="Rhea" id="RHEA:18113"/>
        <dbReference type="ChEBI" id="CHEBI:30616"/>
        <dbReference type="ChEBI" id="CHEBI:57930"/>
        <dbReference type="ChEBI" id="CHEBI:61557"/>
        <dbReference type="ChEBI" id="CHEBI:456216"/>
        <dbReference type="EC" id="2.7.4.6"/>
    </reaction>
</comment>
<evidence type="ECO:0000256" key="10">
    <source>
        <dbReference type="ARBA" id="ARBA00022842"/>
    </source>
</evidence>
<dbReference type="InterPro" id="IPR036850">
    <property type="entry name" value="NDK-like_dom_sf"/>
</dbReference>
<feature type="binding site" evidence="12">
    <location>
        <position position="44"/>
    </location>
    <ligand>
        <name>ATP</name>
        <dbReference type="ChEBI" id="CHEBI:30616"/>
    </ligand>
</feature>
<keyword evidence="7 14" id="KW-0547">Nucleotide-binding</keyword>
<evidence type="ECO:0000256" key="6">
    <source>
        <dbReference type="ARBA" id="ARBA00022723"/>
    </source>
</evidence>
<evidence type="ECO:0000256" key="2">
    <source>
        <dbReference type="ARBA" id="ARBA00000937"/>
    </source>
</evidence>
<keyword evidence="4" id="KW-0963">Cytoplasm</keyword>
<dbReference type="PROSITE" id="PS51374">
    <property type="entry name" value="NDPK_LIKE"/>
    <property type="match status" value="1"/>
</dbReference>
<evidence type="ECO:0000256" key="3">
    <source>
        <dbReference type="ARBA" id="ARBA00008142"/>
    </source>
</evidence>
<dbReference type="InterPro" id="IPR034907">
    <property type="entry name" value="NDK-like_dom"/>
</dbReference>
<dbReference type="GO" id="GO:0006183">
    <property type="term" value="P:GTP biosynthetic process"/>
    <property type="evidence" value="ECO:0007669"/>
    <property type="project" value="InterPro"/>
</dbReference>
<feature type="domain" description="Nucleoside diphosphate kinase-like" evidence="15">
    <location>
        <begin position="36"/>
        <end position="176"/>
    </location>
</feature>
<dbReference type="EC" id="2.7.4.6" evidence="14"/>
<protein>
    <recommendedName>
        <fullName evidence="14">Nucleoside diphosphate kinase</fullName>
        <ecNumber evidence="14">2.7.4.6</ecNumber>
    </recommendedName>
</protein>
<dbReference type="OrthoDB" id="2162449at2759"/>
<name>A0A200QCZ8_MACCD</name>
<dbReference type="OMA" id="HNAISYW"/>
<dbReference type="GO" id="GO:0006228">
    <property type="term" value="P:UTP biosynthetic process"/>
    <property type="evidence" value="ECO:0007669"/>
    <property type="project" value="InterPro"/>
</dbReference>
<dbReference type="InterPro" id="IPR001564">
    <property type="entry name" value="Nucleoside_diP_kinase"/>
</dbReference>
<dbReference type="InParanoid" id="A0A200QCZ8"/>
<dbReference type="SUPFAM" id="SSF54919">
    <property type="entry name" value="Nucleoside diphosphate kinase, NDK"/>
    <property type="match status" value="1"/>
</dbReference>
<dbReference type="GO" id="GO:0046872">
    <property type="term" value="F:metal ion binding"/>
    <property type="evidence" value="ECO:0007669"/>
    <property type="project" value="UniProtKB-KW"/>
</dbReference>
<evidence type="ECO:0000313" key="16">
    <source>
        <dbReference type="EMBL" id="OVA08325.1"/>
    </source>
</evidence>
<keyword evidence="6" id="KW-0479">Metal-binding</keyword>
<feature type="binding site" evidence="12">
    <location>
        <position position="120"/>
    </location>
    <ligand>
        <name>ATP</name>
        <dbReference type="ChEBI" id="CHEBI:30616"/>
    </ligand>
</feature>
<sequence length="198" mass="22662">MKMKMKMKMKTYQILFFLFLAIFLLGRYPCYASIEKEKTLAMIKPDGLLGNYTDKIKKVILESGFSILREMKVQLDEANVTLLYAEHSSRSFFHSLIKYMTSGPVFLMVLEKENAISDWRAMIGPTDARKAKITHPKSIRAMCGLDSERNCVHGSDSPQSAVREISFFFGEMPLTGQFLFPVSIHMPEETGMEYDNDT</sequence>
<proteinExistence type="inferred from homology"/>
<comment type="caution">
    <text evidence="16">The sequence shown here is derived from an EMBL/GenBank/DDBJ whole genome shotgun (WGS) entry which is preliminary data.</text>
</comment>
<evidence type="ECO:0000256" key="11">
    <source>
        <dbReference type="ARBA" id="ARBA00023080"/>
    </source>
</evidence>
<dbReference type="STRING" id="56857.A0A200QCZ8"/>
<keyword evidence="10" id="KW-0460">Magnesium</keyword>
<keyword evidence="11" id="KW-0546">Nucleotide metabolism</keyword>
<feature type="binding site" evidence="12">
    <location>
        <position position="92"/>
    </location>
    <ligand>
        <name>ATP</name>
        <dbReference type="ChEBI" id="CHEBI:30616"/>
    </ligand>
</feature>
<dbReference type="GO" id="GO:0004550">
    <property type="term" value="F:nucleoside diphosphate kinase activity"/>
    <property type="evidence" value="ECO:0007669"/>
    <property type="project" value="UniProtKB-EC"/>
</dbReference>
<evidence type="ECO:0000256" key="8">
    <source>
        <dbReference type="ARBA" id="ARBA00022777"/>
    </source>
</evidence>
<dbReference type="Proteomes" id="UP000195402">
    <property type="component" value="Unassembled WGS sequence"/>
</dbReference>
<comment type="catalytic activity">
    <reaction evidence="1 14">
        <text>a 2'-deoxyribonucleoside 5'-diphosphate + ATP = a 2'-deoxyribonucleoside 5'-triphosphate + ADP</text>
        <dbReference type="Rhea" id="RHEA:44640"/>
        <dbReference type="ChEBI" id="CHEBI:30616"/>
        <dbReference type="ChEBI" id="CHEBI:61560"/>
        <dbReference type="ChEBI" id="CHEBI:73316"/>
        <dbReference type="ChEBI" id="CHEBI:456216"/>
        <dbReference type="EC" id="2.7.4.6"/>
    </reaction>
</comment>
<feature type="active site" description="Pros-phosphohistidine intermediate" evidence="12">
    <location>
        <position position="153"/>
    </location>
</feature>
<evidence type="ECO:0000313" key="17">
    <source>
        <dbReference type="Proteomes" id="UP000195402"/>
    </source>
</evidence>
<keyword evidence="8 14" id="KW-0418">Kinase</keyword>
<dbReference type="Pfam" id="PF00334">
    <property type="entry name" value="NDK"/>
    <property type="match status" value="1"/>
</dbReference>
<feature type="binding site" evidence="12">
    <location>
        <position position="150"/>
    </location>
    <ligand>
        <name>ATP</name>
        <dbReference type="ChEBI" id="CHEBI:30616"/>
    </ligand>
</feature>
<dbReference type="PANTHER" id="PTHR46161:SF3">
    <property type="entry name" value="NUCLEOSIDE DIPHOSPHATE KINASE DDB_G0292928-RELATED"/>
    <property type="match status" value="1"/>
</dbReference>
<dbReference type="Gene3D" id="3.30.70.141">
    <property type="entry name" value="Nucleoside diphosphate kinase-like domain"/>
    <property type="match status" value="1"/>
</dbReference>
<accession>A0A200QCZ8</accession>
<evidence type="ECO:0000256" key="14">
    <source>
        <dbReference type="RuleBase" id="RU004013"/>
    </source>
</evidence>
<comment type="similarity">
    <text evidence="3 12 13">Belongs to the NDK family.</text>
</comment>
<keyword evidence="9 14" id="KW-0067">ATP-binding</keyword>
<dbReference type="PROSITE" id="PS00469">
    <property type="entry name" value="NDPK"/>
    <property type="match status" value="1"/>
</dbReference>
<keyword evidence="5 14" id="KW-0808">Transferase</keyword>
<feature type="binding site" evidence="12">
    <location>
        <position position="126"/>
    </location>
    <ligand>
        <name>ATP</name>
        <dbReference type="ChEBI" id="CHEBI:30616"/>
    </ligand>
</feature>
<dbReference type="GO" id="GO:0006241">
    <property type="term" value="P:CTP biosynthetic process"/>
    <property type="evidence" value="ECO:0007669"/>
    <property type="project" value="InterPro"/>
</dbReference>
<dbReference type="FunCoup" id="A0A200QCZ8">
    <property type="interactions" value="876"/>
</dbReference>